<keyword evidence="8" id="KW-1185">Reference proteome</keyword>
<gene>
    <name evidence="7" type="ORF">BOO71_0013177</name>
</gene>
<dbReference type="AlphaFoldDB" id="A0A1U7NT24"/>
<dbReference type="GO" id="GO:0022857">
    <property type="term" value="F:transmembrane transporter activity"/>
    <property type="evidence" value="ECO:0007669"/>
    <property type="project" value="InterPro"/>
</dbReference>
<proteinExistence type="predicted"/>
<dbReference type="EMBL" id="MSTI01000156">
    <property type="protein sequence ID" value="OLV16057.1"/>
    <property type="molecule type" value="Genomic_DNA"/>
</dbReference>
<feature type="transmembrane region" description="Helical" evidence="6">
    <location>
        <begin position="136"/>
        <end position="154"/>
    </location>
</feature>
<organism evidence="7 8">
    <name type="scientific">Deinococcus marmoris</name>
    <dbReference type="NCBI Taxonomy" id="249408"/>
    <lineage>
        <taxon>Bacteria</taxon>
        <taxon>Thermotogati</taxon>
        <taxon>Deinococcota</taxon>
        <taxon>Deinococci</taxon>
        <taxon>Deinococcales</taxon>
        <taxon>Deinococcaceae</taxon>
        <taxon>Deinococcus</taxon>
    </lineage>
</organism>
<name>A0A1U7NT24_9DEIO</name>
<feature type="transmembrane region" description="Helical" evidence="6">
    <location>
        <begin position="78"/>
        <end position="97"/>
    </location>
</feature>
<accession>A0A1U7NT24</accession>
<dbReference type="PANTHER" id="PTHR32196">
    <property type="entry name" value="ABC TRANSPORTER PERMEASE PROTEIN YPHD-RELATED-RELATED"/>
    <property type="match status" value="1"/>
</dbReference>
<dbReference type="PANTHER" id="PTHR32196:SF72">
    <property type="entry name" value="RIBOSE IMPORT PERMEASE PROTEIN RBSC"/>
    <property type="match status" value="1"/>
</dbReference>
<dbReference type="Pfam" id="PF02653">
    <property type="entry name" value="BPD_transp_2"/>
    <property type="match status" value="1"/>
</dbReference>
<dbReference type="eggNOG" id="COG1172">
    <property type="taxonomic scope" value="Bacteria"/>
</dbReference>
<dbReference type="STRING" id="249408.BOO71_0013177"/>
<protein>
    <submittedName>
        <fullName evidence="7">Ribose ABC transport system, permease protein RbsC</fullName>
    </submittedName>
</protein>
<dbReference type="RefSeq" id="WP_075836322.1">
    <property type="nucleotide sequence ID" value="NZ_MSTI01000156.1"/>
</dbReference>
<feature type="transmembrane region" description="Helical" evidence="6">
    <location>
        <begin position="307"/>
        <end position="326"/>
    </location>
</feature>
<feature type="transmembrane region" description="Helical" evidence="6">
    <location>
        <begin position="20"/>
        <end position="40"/>
    </location>
</feature>
<dbReference type="InterPro" id="IPR001851">
    <property type="entry name" value="ABC_transp_permease"/>
</dbReference>
<sequence length="332" mass="34088">MTEHSAETSKTARPPLLSRLGSLGPLLGLIALMIVATALNSDFLTVSNLSNVATRASFIGIIAVGATFVIISGGIDLSVGSMAALIAGSMILIMNALGAGGGGAGVIAIGMLCALLIGAGAGLLQGTFIARGRIEPFIVTLGTLGIYRAVLTYLSEGGSISLNNTLSDAYSPVYYGKILGVPFPIIVFAVVALLGGLILNRTRYGRYVQAIGSNEQVARYAAVDVNRVKVITYMIQGICVALATLLYVPRLGSASPSTGILWELEAIAAVIIGGTALKGGSGRIWGTVVGAILLLSIENVLNLTSIISVYLNAAVQGVVIIVVAFLQRGKRS</sequence>
<dbReference type="Proteomes" id="UP000186607">
    <property type="component" value="Unassembled WGS sequence"/>
</dbReference>
<evidence type="ECO:0000256" key="5">
    <source>
        <dbReference type="ARBA" id="ARBA00023136"/>
    </source>
</evidence>
<evidence type="ECO:0000313" key="8">
    <source>
        <dbReference type="Proteomes" id="UP000186607"/>
    </source>
</evidence>
<keyword evidence="2" id="KW-1003">Cell membrane</keyword>
<dbReference type="OrthoDB" id="9784538at2"/>
<evidence type="ECO:0000256" key="1">
    <source>
        <dbReference type="ARBA" id="ARBA00004651"/>
    </source>
</evidence>
<evidence type="ECO:0000256" key="3">
    <source>
        <dbReference type="ARBA" id="ARBA00022692"/>
    </source>
</evidence>
<keyword evidence="5 6" id="KW-0472">Membrane</keyword>
<evidence type="ECO:0000256" key="2">
    <source>
        <dbReference type="ARBA" id="ARBA00022475"/>
    </source>
</evidence>
<keyword evidence="3 6" id="KW-0812">Transmembrane</keyword>
<keyword evidence="4 6" id="KW-1133">Transmembrane helix</keyword>
<feature type="transmembrane region" description="Helical" evidence="6">
    <location>
        <begin position="174"/>
        <end position="199"/>
    </location>
</feature>
<feature type="transmembrane region" description="Helical" evidence="6">
    <location>
        <begin position="52"/>
        <end position="71"/>
    </location>
</feature>
<feature type="transmembrane region" description="Helical" evidence="6">
    <location>
        <begin position="230"/>
        <end position="248"/>
    </location>
</feature>
<reference evidence="7 8" key="1">
    <citation type="submission" date="2017-01" db="EMBL/GenBank/DDBJ databases">
        <title>Genome Analysis of Deinococcus marmoris KOPRI26562.</title>
        <authorList>
            <person name="Kim J.H."/>
            <person name="Oh H.-M."/>
        </authorList>
    </citation>
    <scope>NUCLEOTIDE SEQUENCE [LARGE SCALE GENOMIC DNA]</scope>
    <source>
        <strain evidence="7 8">KOPRI26562</strain>
    </source>
</reference>
<dbReference type="GO" id="GO:0005886">
    <property type="term" value="C:plasma membrane"/>
    <property type="evidence" value="ECO:0007669"/>
    <property type="project" value="UniProtKB-SubCell"/>
</dbReference>
<comment type="caution">
    <text evidence="7">The sequence shown here is derived from an EMBL/GenBank/DDBJ whole genome shotgun (WGS) entry which is preliminary data.</text>
</comment>
<comment type="subcellular location">
    <subcellularLocation>
        <location evidence="1">Cell membrane</location>
        <topology evidence="1">Multi-pass membrane protein</topology>
    </subcellularLocation>
</comment>
<evidence type="ECO:0000313" key="7">
    <source>
        <dbReference type="EMBL" id="OLV16057.1"/>
    </source>
</evidence>
<dbReference type="CDD" id="cd06579">
    <property type="entry name" value="TM_PBP1_transp_AraH_like"/>
    <property type="match status" value="1"/>
</dbReference>
<feature type="transmembrane region" description="Helical" evidence="6">
    <location>
        <begin position="103"/>
        <end position="124"/>
    </location>
</feature>
<evidence type="ECO:0000256" key="6">
    <source>
        <dbReference type="SAM" id="Phobius"/>
    </source>
</evidence>
<evidence type="ECO:0000256" key="4">
    <source>
        <dbReference type="ARBA" id="ARBA00022989"/>
    </source>
</evidence>